<comment type="function">
    <text evidence="9">Involved in targeting and insertion of nascent membrane proteins into the cytoplasmic membrane. Acts as a receptor for the complex formed by the signal recognition particle (SRP) and the ribosome-nascent chain (RNC). Interaction with SRP-RNC leads to the transfer of the RNC complex to the Sec translocase for insertion into the membrane, the hydrolysis of GTP by both Ffh and FtsY, and the dissociation of the SRP-FtsY complex into the individual components.</text>
</comment>
<dbReference type="PANTHER" id="PTHR43134:SF1">
    <property type="entry name" value="SIGNAL RECOGNITION PARTICLE RECEPTOR SUBUNIT ALPHA"/>
    <property type="match status" value="1"/>
</dbReference>
<evidence type="ECO:0000256" key="11">
    <source>
        <dbReference type="SAM" id="MobiDB-lite"/>
    </source>
</evidence>
<dbReference type="Pfam" id="PF02881">
    <property type="entry name" value="SRP54_N"/>
    <property type="match status" value="1"/>
</dbReference>
<feature type="binding site" evidence="10">
    <location>
        <begin position="178"/>
        <end position="185"/>
    </location>
    <ligand>
        <name>GTP</name>
        <dbReference type="ChEBI" id="CHEBI:37565"/>
    </ligand>
</feature>
<evidence type="ECO:0000313" key="13">
    <source>
        <dbReference type="EMBL" id="QTA86350.1"/>
    </source>
</evidence>
<name>A0A975BJL9_9BACT</name>
<dbReference type="InterPro" id="IPR013822">
    <property type="entry name" value="Signal_recog_particl_SRP54_hlx"/>
</dbReference>
<organism evidence="13 14">
    <name type="scientific">Desulfonema magnum</name>
    <dbReference type="NCBI Taxonomy" id="45655"/>
    <lineage>
        <taxon>Bacteria</taxon>
        <taxon>Pseudomonadati</taxon>
        <taxon>Thermodesulfobacteriota</taxon>
        <taxon>Desulfobacteria</taxon>
        <taxon>Desulfobacterales</taxon>
        <taxon>Desulfococcaceae</taxon>
        <taxon>Desulfonema</taxon>
    </lineage>
</organism>
<dbReference type="AlphaFoldDB" id="A0A975BJL9"/>
<dbReference type="InterPro" id="IPR003593">
    <property type="entry name" value="AAA+_ATPase"/>
</dbReference>
<keyword evidence="5 10" id="KW-0342">GTP-binding</keyword>
<keyword evidence="14" id="KW-1185">Reference proteome</keyword>
<evidence type="ECO:0000256" key="2">
    <source>
        <dbReference type="ARBA" id="ARBA00022490"/>
    </source>
</evidence>
<dbReference type="Gene3D" id="3.40.50.300">
    <property type="entry name" value="P-loop containing nucleotide triphosphate hydrolases"/>
    <property type="match status" value="1"/>
</dbReference>
<dbReference type="HAMAP" id="MF_00920">
    <property type="entry name" value="FtsY"/>
    <property type="match status" value="1"/>
</dbReference>
<dbReference type="SUPFAM" id="SSF47364">
    <property type="entry name" value="Domain of the SRP/SRP receptor G-proteins"/>
    <property type="match status" value="1"/>
</dbReference>
<evidence type="ECO:0000256" key="5">
    <source>
        <dbReference type="ARBA" id="ARBA00023134"/>
    </source>
</evidence>
<feature type="region of interest" description="Disordered" evidence="11">
    <location>
        <begin position="56"/>
        <end position="77"/>
    </location>
</feature>
<reference evidence="13" key="1">
    <citation type="journal article" date="2021" name="Microb. Physiol.">
        <title>Proteogenomic Insights into the Physiology of Marine, Sulfate-Reducing, Filamentous Desulfonema limicola and Desulfonema magnum.</title>
        <authorList>
            <person name="Schnaars V."/>
            <person name="Wohlbrand L."/>
            <person name="Scheve S."/>
            <person name="Hinrichs C."/>
            <person name="Reinhardt R."/>
            <person name="Rabus R."/>
        </authorList>
    </citation>
    <scope>NUCLEOTIDE SEQUENCE</scope>
    <source>
        <strain evidence="13">4be13</strain>
    </source>
</reference>
<dbReference type="PROSITE" id="PS00300">
    <property type="entry name" value="SRP54"/>
    <property type="match status" value="1"/>
</dbReference>
<keyword evidence="1 10" id="KW-1003">Cell membrane</keyword>
<comment type="subcellular location">
    <subcellularLocation>
        <location evidence="10">Cell membrane</location>
        <topology evidence="10">Peripheral membrane protein</topology>
        <orientation evidence="10">Cytoplasmic side</orientation>
    </subcellularLocation>
    <subcellularLocation>
        <location evidence="10">Cytoplasm</location>
    </subcellularLocation>
</comment>
<evidence type="ECO:0000259" key="12">
    <source>
        <dbReference type="PROSITE" id="PS00300"/>
    </source>
</evidence>
<dbReference type="EC" id="3.6.5.4" evidence="10"/>
<dbReference type="GO" id="GO:0005886">
    <property type="term" value="C:plasma membrane"/>
    <property type="evidence" value="ECO:0007669"/>
    <property type="project" value="UniProtKB-SubCell"/>
</dbReference>
<dbReference type="RefSeq" id="WP_207682021.1">
    <property type="nucleotide sequence ID" value="NZ_CP061800.1"/>
</dbReference>
<feature type="compositionally biased region" description="Basic residues" evidence="11">
    <location>
        <begin position="1"/>
        <end position="13"/>
    </location>
</feature>
<feature type="region of interest" description="Disordered" evidence="11">
    <location>
        <begin position="1"/>
        <end position="29"/>
    </location>
</feature>
<accession>A0A975BJL9</accession>
<protein>
    <recommendedName>
        <fullName evidence="10">Signal recognition particle receptor FtsY</fullName>
        <shortName evidence="10">SRP receptor</shortName>
        <ecNumber evidence="10">3.6.5.4</ecNumber>
    </recommendedName>
</protein>
<evidence type="ECO:0000256" key="9">
    <source>
        <dbReference type="ARBA" id="ARBA00053570"/>
    </source>
</evidence>
<dbReference type="GO" id="GO:0005525">
    <property type="term" value="F:GTP binding"/>
    <property type="evidence" value="ECO:0007669"/>
    <property type="project" value="UniProtKB-UniRule"/>
</dbReference>
<evidence type="ECO:0000256" key="3">
    <source>
        <dbReference type="ARBA" id="ARBA00022741"/>
    </source>
</evidence>
<dbReference type="KEGG" id="dmm:dnm_023730"/>
<evidence type="ECO:0000313" key="14">
    <source>
        <dbReference type="Proteomes" id="UP000663722"/>
    </source>
</evidence>
<dbReference type="FunFam" id="3.40.50.300:FF:000053">
    <property type="entry name" value="Signal recognition particle receptor FtsY"/>
    <property type="match status" value="1"/>
</dbReference>
<dbReference type="GO" id="GO:0005047">
    <property type="term" value="F:signal recognition particle binding"/>
    <property type="evidence" value="ECO:0007669"/>
    <property type="project" value="TreeGrafter"/>
</dbReference>
<dbReference type="EMBL" id="CP061800">
    <property type="protein sequence ID" value="QTA86350.1"/>
    <property type="molecule type" value="Genomic_DNA"/>
</dbReference>
<comment type="subunit">
    <text evidence="10">Part of the signal recognition particle protein translocation system, which is composed of SRP and FtsY.</text>
</comment>
<dbReference type="SUPFAM" id="SSF52540">
    <property type="entry name" value="P-loop containing nucleoside triphosphate hydrolases"/>
    <property type="match status" value="1"/>
</dbReference>
<comment type="catalytic activity">
    <reaction evidence="8 10">
        <text>GTP + H2O = GDP + phosphate + H(+)</text>
        <dbReference type="Rhea" id="RHEA:19669"/>
        <dbReference type="ChEBI" id="CHEBI:15377"/>
        <dbReference type="ChEBI" id="CHEBI:15378"/>
        <dbReference type="ChEBI" id="CHEBI:37565"/>
        <dbReference type="ChEBI" id="CHEBI:43474"/>
        <dbReference type="ChEBI" id="CHEBI:58189"/>
        <dbReference type="EC" id="3.6.5.4"/>
    </reaction>
</comment>
<evidence type="ECO:0000256" key="4">
    <source>
        <dbReference type="ARBA" id="ARBA00022801"/>
    </source>
</evidence>
<dbReference type="NCBIfam" id="TIGR00064">
    <property type="entry name" value="ftsY"/>
    <property type="match status" value="1"/>
</dbReference>
<dbReference type="Proteomes" id="UP000663722">
    <property type="component" value="Chromosome"/>
</dbReference>
<feature type="domain" description="SRP54-type proteins GTP-binding" evidence="12">
    <location>
        <begin position="345"/>
        <end position="358"/>
    </location>
</feature>
<feature type="binding site" evidence="10">
    <location>
        <begin position="324"/>
        <end position="327"/>
    </location>
    <ligand>
        <name>GTP</name>
        <dbReference type="ChEBI" id="CHEBI:37565"/>
    </ligand>
</feature>
<gene>
    <name evidence="10 13" type="primary">ftsY</name>
    <name evidence="13" type="ORF">dnm_023730</name>
</gene>
<dbReference type="GO" id="GO:0005737">
    <property type="term" value="C:cytoplasm"/>
    <property type="evidence" value="ECO:0007669"/>
    <property type="project" value="UniProtKB-SubCell"/>
</dbReference>
<keyword evidence="7 10" id="KW-0675">Receptor</keyword>
<keyword evidence="3 10" id="KW-0547">Nucleotide-binding</keyword>
<evidence type="ECO:0000256" key="7">
    <source>
        <dbReference type="ARBA" id="ARBA00023170"/>
    </source>
</evidence>
<dbReference type="SMART" id="SM00963">
    <property type="entry name" value="SRP54_N"/>
    <property type="match status" value="1"/>
</dbReference>
<dbReference type="FunFam" id="1.20.120.140:FF:000002">
    <property type="entry name" value="Signal recognition particle receptor FtsY"/>
    <property type="match status" value="1"/>
</dbReference>
<keyword evidence="2 10" id="KW-0963">Cytoplasm</keyword>
<dbReference type="PANTHER" id="PTHR43134">
    <property type="entry name" value="SIGNAL RECOGNITION PARTICLE RECEPTOR SUBUNIT ALPHA"/>
    <property type="match status" value="1"/>
</dbReference>
<keyword evidence="4 10" id="KW-0378">Hydrolase</keyword>
<dbReference type="Gene3D" id="1.20.120.140">
    <property type="entry name" value="Signal recognition particle SRP54, nucleotide-binding domain"/>
    <property type="match status" value="1"/>
</dbReference>
<sequence>MGWFKKNKKKKKKKEDISPQQDAVQASEQEVIQASELEVPDNHEQTVAIDVSLYESQKKETEASSDSQPESGPGFIHRLRNGLSKTREILTTDIDDLFTSNKKTEELLEEIEERLITSDIGIQTTMELMENLSKKSSKISNANQLKTALRQEIISLFNTPSPTQEKISAKPHIVMVVGVNGVGKTTTIGKLAAKAAAEDKKVLIAAADTFRAAAVEQLTIWADRAGADIVKHRENADPAAVAYDSVEAATARGKDIVFVDTAGRLHTKVNLMEELKKIRRAMTKTIPDAPHEVLLVLDATTGQNALSQAQMFNDALGVTGIALTKLDGTARGGIVVSICNTLNIPLKYIGIGEQIEDLQEFDPAQFVDALF</sequence>
<feature type="binding site" evidence="10">
    <location>
        <begin position="260"/>
        <end position="264"/>
    </location>
    <ligand>
        <name>GTP</name>
        <dbReference type="ChEBI" id="CHEBI:37565"/>
    </ligand>
</feature>
<evidence type="ECO:0000256" key="1">
    <source>
        <dbReference type="ARBA" id="ARBA00022475"/>
    </source>
</evidence>
<dbReference type="InterPro" id="IPR000897">
    <property type="entry name" value="SRP54_GTPase_dom"/>
</dbReference>
<dbReference type="SMART" id="SM00382">
    <property type="entry name" value="AAA"/>
    <property type="match status" value="1"/>
</dbReference>
<dbReference type="InterPro" id="IPR004390">
    <property type="entry name" value="SR_rcpt_FtsY"/>
</dbReference>
<dbReference type="InterPro" id="IPR042101">
    <property type="entry name" value="SRP54_N_sf"/>
</dbReference>
<dbReference type="SMART" id="SM00962">
    <property type="entry name" value="SRP54"/>
    <property type="match status" value="1"/>
</dbReference>
<dbReference type="InterPro" id="IPR036225">
    <property type="entry name" value="SRP/SRP_N"/>
</dbReference>
<dbReference type="InterPro" id="IPR027417">
    <property type="entry name" value="P-loop_NTPase"/>
</dbReference>
<dbReference type="Pfam" id="PF00448">
    <property type="entry name" value="SRP54"/>
    <property type="match status" value="1"/>
</dbReference>
<evidence type="ECO:0000256" key="6">
    <source>
        <dbReference type="ARBA" id="ARBA00023136"/>
    </source>
</evidence>
<comment type="similarity">
    <text evidence="10">Belongs to the GTP-binding SRP family. FtsY subfamily.</text>
</comment>
<keyword evidence="6 10" id="KW-0472">Membrane</keyword>
<evidence type="ECO:0000256" key="10">
    <source>
        <dbReference type="HAMAP-Rule" id="MF_00920"/>
    </source>
</evidence>
<feature type="compositionally biased region" description="Polar residues" evidence="11">
    <location>
        <begin position="18"/>
        <end position="29"/>
    </location>
</feature>
<dbReference type="GO" id="GO:0003924">
    <property type="term" value="F:GTPase activity"/>
    <property type="evidence" value="ECO:0007669"/>
    <property type="project" value="UniProtKB-UniRule"/>
</dbReference>
<proteinExistence type="inferred from homology"/>
<dbReference type="GO" id="GO:0006614">
    <property type="term" value="P:SRP-dependent cotranslational protein targeting to membrane"/>
    <property type="evidence" value="ECO:0007669"/>
    <property type="project" value="InterPro"/>
</dbReference>
<evidence type="ECO:0000256" key="8">
    <source>
        <dbReference type="ARBA" id="ARBA00048027"/>
    </source>
</evidence>